<evidence type="ECO:0000313" key="2">
    <source>
        <dbReference type="EMBL" id="CAD8193947.1"/>
    </source>
</evidence>
<evidence type="ECO:0000313" key="3">
    <source>
        <dbReference type="Proteomes" id="UP000683925"/>
    </source>
</evidence>
<proteinExistence type="predicted"/>
<protein>
    <recommendedName>
        <fullName evidence="4">VWFA domain-containing protein</fullName>
    </recommendedName>
</protein>
<feature type="compositionally biased region" description="Polar residues" evidence="1">
    <location>
        <begin position="260"/>
        <end position="277"/>
    </location>
</feature>
<keyword evidence="3" id="KW-1185">Reference proteome</keyword>
<accession>A0A8S1WZ92</accession>
<feature type="compositionally biased region" description="Low complexity" evidence="1">
    <location>
        <begin position="46"/>
        <end position="66"/>
    </location>
</feature>
<feature type="compositionally biased region" description="Basic and acidic residues" evidence="1">
    <location>
        <begin position="149"/>
        <end position="161"/>
    </location>
</feature>
<comment type="caution">
    <text evidence="2">The sequence shown here is derived from an EMBL/GenBank/DDBJ whole genome shotgun (WGS) entry which is preliminary data.</text>
</comment>
<dbReference type="OrthoDB" id="310563at2759"/>
<gene>
    <name evidence="2" type="ORF">POCTA_138.1.T1050196</name>
</gene>
<dbReference type="PANTHER" id="PTHR47763:SF1">
    <property type="entry name" value="DUF659 DOMAIN-CONTAINING PROTEIN"/>
    <property type="match status" value="1"/>
</dbReference>
<dbReference type="PANTHER" id="PTHR47763">
    <property type="entry name" value="ALPHA-PROTEIN KINASE VWKA"/>
    <property type="match status" value="1"/>
</dbReference>
<dbReference type="EMBL" id="CAJJDP010000105">
    <property type="protein sequence ID" value="CAD8193947.1"/>
    <property type="molecule type" value="Genomic_DNA"/>
</dbReference>
<dbReference type="GO" id="GO:0005737">
    <property type="term" value="C:cytoplasm"/>
    <property type="evidence" value="ECO:0007669"/>
    <property type="project" value="TreeGrafter"/>
</dbReference>
<feature type="compositionally biased region" description="Basic and acidic residues" evidence="1">
    <location>
        <begin position="278"/>
        <end position="295"/>
    </location>
</feature>
<feature type="compositionally biased region" description="Basic and acidic residues" evidence="1">
    <location>
        <begin position="242"/>
        <end position="257"/>
    </location>
</feature>
<name>A0A8S1WZ92_PAROT</name>
<feature type="compositionally biased region" description="Low complexity" evidence="1">
    <location>
        <begin position="230"/>
        <end position="239"/>
    </location>
</feature>
<evidence type="ECO:0000256" key="1">
    <source>
        <dbReference type="SAM" id="MobiDB-lite"/>
    </source>
</evidence>
<organism evidence="2 3">
    <name type="scientific">Paramecium octaurelia</name>
    <dbReference type="NCBI Taxonomy" id="43137"/>
    <lineage>
        <taxon>Eukaryota</taxon>
        <taxon>Sar</taxon>
        <taxon>Alveolata</taxon>
        <taxon>Ciliophora</taxon>
        <taxon>Intramacronucleata</taxon>
        <taxon>Oligohymenophorea</taxon>
        <taxon>Peniculida</taxon>
        <taxon>Parameciidae</taxon>
        <taxon>Paramecium</taxon>
    </lineage>
</organism>
<dbReference type="GO" id="GO:0004674">
    <property type="term" value="F:protein serine/threonine kinase activity"/>
    <property type="evidence" value="ECO:0007669"/>
    <property type="project" value="TreeGrafter"/>
</dbReference>
<dbReference type="Proteomes" id="UP000683925">
    <property type="component" value="Unassembled WGS sequence"/>
</dbReference>
<evidence type="ECO:0008006" key="4">
    <source>
        <dbReference type="Google" id="ProtNLM"/>
    </source>
</evidence>
<dbReference type="InterPro" id="IPR052969">
    <property type="entry name" value="Thr-specific_kinase-like"/>
</dbReference>
<feature type="compositionally biased region" description="Basic and acidic residues" evidence="1">
    <location>
        <begin position="98"/>
        <end position="143"/>
    </location>
</feature>
<sequence>MPPRKTQTIKDVMKESQPIIDQKLGATRSKKVKKNDSDEESDFVTTSSKSKQKNSSTSSKIKSSSNKQKESIHQSKDDPIDKLSPELKPSSQRQKARTKAEKMQEKHNSKAEEVKAKQQNEEGNKEQDNDNQDKKEPNQKVDQVEEENKDNKDNSKDKQNDESIQQHVRSNEKNQNENQENSKNQEQEPSKPAEQDKNPNVQENEHKDVNNKELLDKRDDEEQRKPQAENNQLQNQNNNIDGSDKKASQEQQEEKQDQQLNESNLKMNLKNNVNTENVGKDKADQQDLRQREEEAKEQLEKQLKVVHHPVQNQETDIDIVFCCDVTLLEGHNVDQLKHTIEYIIQQLKQKQHLSSRIKFSIVVFNDIITNQKVQQCQVIDLCNEAEILSSLEEIKQAGQAEIKKGFYYGLKLATLNTKWRKESSNKSYRYIIHIANQHLELDNKSEELELIIKEMNTKNIRYKYLRIDKRIDLDFDGKQYFQKNLNSYEESFLKEFGCLKNVVSSIILRELTQENIK</sequence>
<feature type="region of interest" description="Disordered" evidence="1">
    <location>
        <begin position="1"/>
        <end position="295"/>
    </location>
</feature>
<reference evidence="2" key="1">
    <citation type="submission" date="2021-01" db="EMBL/GenBank/DDBJ databases">
        <authorList>
            <consortium name="Genoscope - CEA"/>
            <person name="William W."/>
        </authorList>
    </citation>
    <scope>NUCLEOTIDE SEQUENCE</scope>
</reference>
<feature type="compositionally biased region" description="Basic and acidic residues" evidence="1">
    <location>
        <begin position="183"/>
        <end position="227"/>
    </location>
</feature>
<dbReference type="AlphaFoldDB" id="A0A8S1WZ92"/>
<feature type="compositionally biased region" description="Basic and acidic residues" evidence="1">
    <location>
        <begin position="67"/>
        <end position="85"/>
    </location>
</feature>
<dbReference type="OMA" id="IIHIANQ"/>